<proteinExistence type="predicted"/>
<dbReference type="InterPro" id="IPR021831">
    <property type="entry name" value="ParD-like"/>
</dbReference>
<gene>
    <name evidence="1" type="ORF">E1H14_04830</name>
</gene>
<evidence type="ECO:0000313" key="2">
    <source>
        <dbReference type="Proteomes" id="UP000325302"/>
    </source>
</evidence>
<accession>A0A5A9W487</accession>
<reference evidence="1 2" key="1">
    <citation type="submission" date="2019-03" db="EMBL/GenBank/DDBJ databases">
        <title>Nitrincola sp. nov. isolated from an Indian soda lake.</title>
        <authorList>
            <person name="Joshi A."/>
            <person name="Thite S.V."/>
            <person name="Joseph N."/>
            <person name="Dhotre D."/>
            <person name="Moorthy M."/>
            <person name="Shouche Y.S."/>
        </authorList>
    </citation>
    <scope>NUCLEOTIDE SEQUENCE [LARGE SCALE GENOMIC DNA]</scope>
    <source>
        <strain evidence="1 2">MEB193</strain>
    </source>
</reference>
<organism evidence="1 2">
    <name type="scientific">Nitrincola tapanii</name>
    <dbReference type="NCBI Taxonomy" id="1708751"/>
    <lineage>
        <taxon>Bacteria</taxon>
        <taxon>Pseudomonadati</taxon>
        <taxon>Pseudomonadota</taxon>
        <taxon>Gammaproteobacteria</taxon>
        <taxon>Oceanospirillales</taxon>
        <taxon>Oceanospirillaceae</taxon>
        <taxon>Nitrincola</taxon>
    </lineage>
</organism>
<dbReference type="EMBL" id="SMRS01000003">
    <property type="protein sequence ID" value="KAA0875323.1"/>
    <property type="molecule type" value="Genomic_DNA"/>
</dbReference>
<name>A0A5A9W487_9GAMM</name>
<dbReference type="OrthoDB" id="5422561at2"/>
<sequence length="145" mass="15901">MCEGCKVTGTPIATNSHNVRQATLAGKQLHRSTAEQIEHWADIGRQVASTLSQDALLQVSSGLARVKVEPVLTPGIDPDDLFNELEHLRDNRELNVDLSHSSVKYQASVKYPSMLEQIASDGTTRVDHFEKGTFLPSTDCELGTQ</sequence>
<keyword evidence="2" id="KW-1185">Reference proteome</keyword>
<dbReference type="AlphaFoldDB" id="A0A5A9W487"/>
<evidence type="ECO:0000313" key="1">
    <source>
        <dbReference type="EMBL" id="KAA0875323.1"/>
    </source>
</evidence>
<comment type="caution">
    <text evidence="1">The sequence shown here is derived from an EMBL/GenBank/DDBJ whole genome shotgun (WGS) entry which is preliminary data.</text>
</comment>
<dbReference type="Pfam" id="PF11903">
    <property type="entry name" value="ParD_like"/>
    <property type="match status" value="1"/>
</dbReference>
<dbReference type="Proteomes" id="UP000325302">
    <property type="component" value="Unassembled WGS sequence"/>
</dbReference>
<protein>
    <submittedName>
        <fullName evidence="1">Uncharacterized protein</fullName>
    </submittedName>
</protein>